<evidence type="ECO:0000313" key="1">
    <source>
        <dbReference type="EMBL" id="KMO82391.1"/>
    </source>
</evidence>
<dbReference type="RefSeq" id="WP_048469017.1">
    <property type="nucleotide sequence ID" value="NZ_JYNL01000009.1"/>
</dbReference>
<organism evidence="1 2">
    <name type="scientific">Mycolicibacterium chlorophenolicum</name>
    <dbReference type="NCBI Taxonomy" id="37916"/>
    <lineage>
        <taxon>Bacteria</taxon>
        <taxon>Bacillati</taxon>
        <taxon>Actinomycetota</taxon>
        <taxon>Actinomycetes</taxon>
        <taxon>Mycobacteriales</taxon>
        <taxon>Mycobacteriaceae</taxon>
        <taxon>Mycolicibacterium</taxon>
    </lineage>
</organism>
<accession>A0A0J6ZCF1</accession>
<keyword evidence="2" id="KW-1185">Reference proteome</keyword>
<dbReference type="PATRIC" id="fig|37916.4.peg.883"/>
<proteinExistence type="predicted"/>
<name>A0A0J6ZCF1_9MYCO</name>
<sequence length="100" mass="11202">MFEQWAEGDYPTLSHVDRAVTVDVTRVFPPPGARKDELPLGLKASGLWLEPRMLGRQVAWLRRADGDWLGCVQMPAGSANKRSKLLMTLWLPPEAFVVEA</sequence>
<dbReference type="Proteomes" id="UP000036513">
    <property type="component" value="Unassembled WGS sequence"/>
</dbReference>
<comment type="caution">
    <text evidence="1">The sequence shown here is derived from an EMBL/GenBank/DDBJ whole genome shotgun (WGS) entry which is preliminary data.</text>
</comment>
<dbReference type="EMBL" id="JYNL01000009">
    <property type="protein sequence ID" value="KMO82391.1"/>
    <property type="molecule type" value="Genomic_DNA"/>
</dbReference>
<dbReference type="STRING" id="37916.MCHLDSM_01014"/>
<protein>
    <submittedName>
        <fullName evidence="1">Uncharacterized protein</fullName>
    </submittedName>
</protein>
<evidence type="ECO:0000313" key="2">
    <source>
        <dbReference type="Proteomes" id="UP000036513"/>
    </source>
</evidence>
<reference evidence="1 2" key="1">
    <citation type="journal article" date="2015" name="Genome Biol. Evol.">
        <title>Characterization of Three Mycobacterium spp. with Potential Use in Bioremediation by Genome Sequencing and Comparative Genomics.</title>
        <authorList>
            <person name="Das S."/>
            <person name="Pettersson B.M."/>
            <person name="Behra P.R."/>
            <person name="Ramesh M."/>
            <person name="Dasgupta S."/>
            <person name="Bhattacharya A."/>
            <person name="Kirsebom L.A."/>
        </authorList>
    </citation>
    <scope>NUCLEOTIDE SEQUENCE [LARGE SCALE GENOMIC DNA]</scope>
    <source>
        <strain evidence="1 2">DSM 43826</strain>
    </source>
</reference>
<dbReference type="AlphaFoldDB" id="A0A0J6ZCF1"/>
<gene>
    <name evidence="1" type="ORF">MCHLDSM_01014</name>
</gene>